<dbReference type="SMART" id="SM01085">
    <property type="entry name" value="CK_II_beta"/>
    <property type="match status" value="1"/>
</dbReference>
<accession>A0A1B7TGM9</accession>
<evidence type="ECO:0000256" key="1">
    <source>
        <dbReference type="ARBA" id="ARBA00006941"/>
    </source>
</evidence>
<dbReference type="GO" id="GO:0005956">
    <property type="term" value="C:protein kinase CK2 complex"/>
    <property type="evidence" value="ECO:0007669"/>
    <property type="project" value="UniProtKB-UniRule"/>
</dbReference>
<keyword evidence="5" id="KW-0808">Transferase</keyword>
<dbReference type="GO" id="GO:0060962">
    <property type="term" value="P:regulation of ribosomal protein gene transcription by RNA polymerase II"/>
    <property type="evidence" value="ECO:0007669"/>
    <property type="project" value="UniProtKB-ARBA"/>
</dbReference>
<reference evidence="6" key="1">
    <citation type="journal article" date="2016" name="Proc. Natl. Acad. Sci. U.S.A.">
        <title>Comparative genomics of biotechnologically important yeasts.</title>
        <authorList>
            <person name="Riley R."/>
            <person name="Haridas S."/>
            <person name="Wolfe K.H."/>
            <person name="Lopes M.R."/>
            <person name="Hittinger C.T."/>
            <person name="Goeker M."/>
            <person name="Salamov A.A."/>
            <person name="Wisecaver J.H."/>
            <person name="Long T.M."/>
            <person name="Calvey C.H."/>
            <person name="Aerts A.L."/>
            <person name="Barry K.W."/>
            <person name="Choi C."/>
            <person name="Clum A."/>
            <person name="Coughlan A.Y."/>
            <person name="Deshpande S."/>
            <person name="Douglass A.P."/>
            <person name="Hanson S.J."/>
            <person name="Klenk H.-P."/>
            <person name="LaButti K.M."/>
            <person name="Lapidus A."/>
            <person name="Lindquist E.A."/>
            <person name="Lipzen A.M."/>
            <person name="Meier-Kolthoff J.P."/>
            <person name="Ohm R.A."/>
            <person name="Otillar R.P."/>
            <person name="Pangilinan J.L."/>
            <person name="Peng Y."/>
            <person name="Rokas A."/>
            <person name="Rosa C.A."/>
            <person name="Scheuner C."/>
            <person name="Sibirny A.A."/>
            <person name="Slot J.C."/>
            <person name="Stielow J.B."/>
            <person name="Sun H."/>
            <person name="Kurtzman C.P."/>
            <person name="Blackwell M."/>
            <person name="Grigoriev I.V."/>
            <person name="Jeffries T.W."/>
        </authorList>
    </citation>
    <scope>NUCLEOTIDE SEQUENCE [LARGE SCALE GENOMIC DNA]</scope>
    <source>
        <strain evidence="6">NRRL Y-1626</strain>
    </source>
</reference>
<dbReference type="GO" id="GO:0006359">
    <property type="term" value="P:regulation of transcription by RNA polymerase III"/>
    <property type="evidence" value="ECO:0007669"/>
    <property type="project" value="UniProtKB-ARBA"/>
</dbReference>
<comment type="similarity">
    <text evidence="1 3">Belongs to the casein kinase 2 subunit beta family.</text>
</comment>
<dbReference type="GO" id="GO:0032040">
    <property type="term" value="C:small-subunit processome"/>
    <property type="evidence" value="ECO:0007669"/>
    <property type="project" value="UniProtKB-ARBA"/>
</dbReference>
<dbReference type="OrthoDB" id="3971593at2759"/>
<dbReference type="GO" id="GO:0034456">
    <property type="term" value="C:UTP-C complex"/>
    <property type="evidence" value="ECO:0007669"/>
    <property type="project" value="UniProtKB-ARBA"/>
</dbReference>
<dbReference type="GO" id="GO:0005737">
    <property type="term" value="C:cytoplasm"/>
    <property type="evidence" value="ECO:0007669"/>
    <property type="project" value="TreeGrafter"/>
</dbReference>
<protein>
    <recommendedName>
        <fullName evidence="3">Casein kinase II subunit beta</fullName>
        <shortName evidence="3">CK II beta</shortName>
    </recommendedName>
</protein>
<dbReference type="SUPFAM" id="SSF57798">
    <property type="entry name" value="Casein kinase II beta subunit"/>
    <property type="match status" value="1"/>
</dbReference>
<feature type="compositionally biased region" description="Acidic residues" evidence="4">
    <location>
        <begin position="29"/>
        <end position="49"/>
    </location>
</feature>
<dbReference type="Gene3D" id="2.20.25.20">
    <property type="match status" value="1"/>
</dbReference>
<evidence type="ECO:0000313" key="6">
    <source>
        <dbReference type="Proteomes" id="UP000092321"/>
    </source>
</evidence>
<dbReference type="EMBL" id="LXPE01000006">
    <property type="protein sequence ID" value="OBA27848.1"/>
    <property type="molecule type" value="Genomic_DNA"/>
</dbReference>
<dbReference type="GO" id="GO:0005654">
    <property type="term" value="C:nucleoplasm"/>
    <property type="evidence" value="ECO:0007669"/>
    <property type="project" value="UniProtKB-ARBA"/>
</dbReference>
<dbReference type="PANTHER" id="PTHR11740:SF0">
    <property type="entry name" value="CASEIN KINASE II SUBUNIT BETA"/>
    <property type="match status" value="1"/>
</dbReference>
<dbReference type="GO" id="GO:0006356">
    <property type="term" value="P:regulation of transcription by RNA polymerase I"/>
    <property type="evidence" value="ECO:0007669"/>
    <property type="project" value="UniProtKB-ARBA"/>
</dbReference>
<feature type="compositionally biased region" description="Basic and acidic residues" evidence="4">
    <location>
        <begin position="8"/>
        <end position="18"/>
    </location>
</feature>
<dbReference type="InterPro" id="IPR000704">
    <property type="entry name" value="Casein_kinase_II_reg-sub"/>
</dbReference>
<dbReference type="AlphaFoldDB" id="A0A1B7TGM9"/>
<dbReference type="Gene3D" id="1.10.1820.10">
    <property type="entry name" value="protein kinase ck2 holoenzyme, chain C, domain 1"/>
    <property type="match status" value="1"/>
</dbReference>
<sequence>MSNINGSDHSKMEIEVNDKTNINQIVIETSDESMSESDYNEEDSDDYIDDQSGQSDSEREEDLKNFYIQPDTTDGTTNFVNDLDLEIDNSKHSILNGEEKLIKKNRFKRLMNTDVFTLLMEKREFKYYCKIPKNYLSDDFNLTGIAQHVRNYSLLCRLLVGTLRLKDLDKKHIFDIIEDDNYDQNTPVKLYHLEIVLHRVFKLYGAIHMRYVITKDGLDQIAEKYDNKLYGPCPRYYCSEVQLLPCGLSDFPKTSICKLYCPSCLDLYEITPNLHPILDGSFFGTSFVGIFLNNFTELDKYVAKKKQGIINESLKQKSLLLEQDPNMFIPYDDILVSKPGLKHTLQNFQYEPKIFGFRINQNSEIGPSMKWLRHWPVSDEQKKEFELCERGIPK</sequence>
<dbReference type="GO" id="GO:0030291">
    <property type="term" value="F:protein serine/threonine kinase inhibitor activity"/>
    <property type="evidence" value="ECO:0007669"/>
    <property type="project" value="UniProtKB-ARBA"/>
</dbReference>
<dbReference type="InterPro" id="IPR016149">
    <property type="entry name" value="Casein_kin_II_reg-sub_N"/>
</dbReference>
<proteinExistence type="inferred from homology"/>
<dbReference type="GO" id="GO:0042790">
    <property type="term" value="P:nucleolar large rRNA transcription by RNA polymerase I"/>
    <property type="evidence" value="ECO:0007669"/>
    <property type="project" value="UniProtKB-ARBA"/>
</dbReference>
<evidence type="ECO:0000256" key="2">
    <source>
        <dbReference type="ARBA" id="ARBA00045899"/>
    </source>
</evidence>
<keyword evidence="5" id="KW-0418">Kinase</keyword>
<feature type="region of interest" description="Disordered" evidence="4">
    <location>
        <begin position="1"/>
        <end position="61"/>
    </location>
</feature>
<comment type="caution">
    <text evidence="5">The sequence shown here is derived from an EMBL/GenBank/DDBJ whole genome shotgun (WGS) entry which is preliminary data.</text>
</comment>
<evidence type="ECO:0000256" key="4">
    <source>
        <dbReference type="SAM" id="MobiDB-lite"/>
    </source>
</evidence>
<dbReference type="GO" id="GO:0016301">
    <property type="term" value="F:kinase activity"/>
    <property type="evidence" value="ECO:0007669"/>
    <property type="project" value="UniProtKB-KW"/>
</dbReference>
<dbReference type="PANTHER" id="PTHR11740">
    <property type="entry name" value="CASEIN KINASE II SUBUNIT BETA"/>
    <property type="match status" value="1"/>
</dbReference>
<comment type="subunit">
    <text evidence="3">Tetramer of two alpha and two beta subunits.</text>
</comment>
<gene>
    <name evidence="5" type="ORF">HANVADRAFT_51960</name>
</gene>
<dbReference type="Proteomes" id="UP000092321">
    <property type="component" value="Unassembled WGS sequence"/>
</dbReference>
<dbReference type="FunFam" id="2.20.25.20:FF:000001">
    <property type="entry name" value="Casein kinase II subunit beta"/>
    <property type="match status" value="1"/>
</dbReference>
<comment type="function">
    <text evidence="2 3">Regulatory subunit of casein kinase II/CK2. As part of the kinase complex regulates the basal catalytic activity of the alpha subunit a constitutively active serine/threonine-protein kinase that phosphorylates a large number of substrates containing acidic residues C-terminal to the phosphorylated serine or threonine.</text>
</comment>
<dbReference type="GO" id="GO:0032545">
    <property type="term" value="C:CURI complex"/>
    <property type="evidence" value="ECO:0007669"/>
    <property type="project" value="UniProtKB-ARBA"/>
</dbReference>
<evidence type="ECO:0000256" key="3">
    <source>
        <dbReference type="RuleBase" id="RU361268"/>
    </source>
</evidence>
<evidence type="ECO:0000313" key="5">
    <source>
        <dbReference type="EMBL" id="OBA27848.1"/>
    </source>
</evidence>
<keyword evidence="6" id="KW-1185">Reference proteome</keyword>
<dbReference type="PRINTS" id="PR00472">
    <property type="entry name" value="CASNKINASEII"/>
</dbReference>
<name>A0A1B7TGM9_9ASCO</name>
<dbReference type="Pfam" id="PF01214">
    <property type="entry name" value="CK_II_beta"/>
    <property type="match status" value="1"/>
</dbReference>
<dbReference type="InterPro" id="IPR035991">
    <property type="entry name" value="Casein_kinase_II_beta-like"/>
</dbReference>
<organism evidence="5 6">
    <name type="scientific">Hanseniaspora valbyensis NRRL Y-1626</name>
    <dbReference type="NCBI Taxonomy" id="766949"/>
    <lineage>
        <taxon>Eukaryota</taxon>
        <taxon>Fungi</taxon>
        <taxon>Dikarya</taxon>
        <taxon>Ascomycota</taxon>
        <taxon>Saccharomycotina</taxon>
        <taxon>Saccharomycetes</taxon>
        <taxon>Saccharomycodales</taxon>
        <taxon>Saccharomycodaceae</taxon>
        <taxon>Hanseniaspora</taxon>
    </lineage>
</organism>